<keyword evidence="1" id="KW-0472">Membrane</keyword>
<dbReference type="Proteomes" id="UP000053748">
    <property type="component" value="Unassembled WGS sequence"/>
</dbReference>
<organism evidence="2 3">
    <name type="scientific">Vibrio mimicus</name>
    <dbReference type="NCBI Taxonomy" id="674"/>
    <lineage>
        <taxon>Bacteria</taxon>
        <taxon>Pseudomonadati</taxon>
        <taxon>Pseudomonadota</taxon>
        <taxon>Gammaproteobacteria</taxon>
        <taxon>Vibrionales</taxon>
        <taxon>Vibrionaceae</taxon>
        <taxon>Vibrio</taxon>
    </lineage>
</organism>
<name>A0A2J9UYB4_VIBMI</name>
<keyword evidence="1" id="KW-1133">Transmembrane helix</keyword>
<comment type="caution">
    <text evidence="2">The sequence shown here is derived from an EMBL/GenBank/DDBJ whole genome shotgun (WGS) entry which is preliminary data.</text>
</comment>
<evidence type="ECO:0000313" key="2">
    <source>
        <dbReference type="EMBL" id="PNM56498.1"/>
    </source>
</evidence>
<accession>A0A2J9UYB4</accession>
<protein>
    <submittedName>
        <fullName evidence="2">DUF2850 domain-containing protein</fullName>
    </submittedName>
</protein>
<reference evidence="2" key="1">
    <citation type="submission" date="2017-12" db="EMBL/GenBank/DDBJ databases">
        <title>FDA dAtabase for Regulatory Grade micrObial Sequences (FDA-ARGOS): Supporting development and validation of Infectious Disease Dx tests.</title>
        <authorList>
            <person name="Hoffmann M."/>
            <person name="Allard M."/>
            <person name="Evans P."/>
            <person name="Brown E."/>
            <person name="Tallon L.J."/>
            <person name="Sadzewicz L."/>
            <person name="Sengamalay N."/>
            <person name="Ott S."/>
            <person name="Godinez A."/>
            <person name="Nagaraj S."/>
            <person name="Vavikolanu K."/>
            <person name="Aluvathingal J."/>
            <person name="Nadendla S."/>
            <person name="Hobson J."/>
            <person name="Sichtig H."/>
        </authorList>
    </citation>
    <scope>NUCLEOTIDE SEQUENCE [LARGE SCALE GENOMIC DNA]</scope>
    <source>
        <strain evidence="2">FDAARGOS_113</strain>
    </source>
</reference>
<evidence type="ECO:0000256" key="1">
    <source>
        <dbReference type="SAM" id="Phobius"/>
    </source>
</evidence>
<gene>
    <name evidence="2" type="ORF">AL544_010625</name>
</gene>
<dbReference type="Pfam" id="PF11012">
    <property type="entry name" value="DUF2850"/>
    <property type="match status" value="1"/>
</dbReference>
<sequence length="138" mass="16103">MVKAKHQASRKNVGLSKERLLLLIALLGTVYVFMLYSNIFGRLQDQWFPKSELYGLWIEQNVAPYAAQKITISSQGVVMNGRLVTTHFEYNGNLLEFMVNDQKYEFDIQLEKKIMKQHSSSNYQAVYQLSENVKNNRY</sequence>
<feature type="transmembrane region" description="Helical" evidence="1">
    <location>
        <begin position="20"/>
        <end position="40"/>
    </location>
</feature>
<dbReference type="EMBL" id="LOSJ02000002">
    <property type="protein sequence ID" value="PNM56498.1"/>
    <property type="molecule type" value="Genomic_DNA"/>
</dbReference>
<dbReference type="OrthoDB" id="5824286at2"/>
<evidence type="ECO:0000313" key="3">
    <source>
        <dbReference type="Proteomes" id="UP000053748"/>
    </source>
</evidence>
<dbReference type="InterPro" id="IPR021271">
    <property type="entry name" value="DUF2850"/>
</dbReference>
<proteinExistence type="predicted"/>
<dbReference type="STRING" id="674.VM_03360"/>
<dbReference type="RefSeq" id="WP_000237549.1">
    <property type="nucleotide sequence ID" value="NZ_CAWMSS010000001.1"/>
</dbReference>
<keyword evidence="3" id="KW-1185">Reference proteome</keyword>
<keyword evidence="1" id="KW-0812">Transmembrane</keyword>
<dbReference type="AlphaFoldDB" id="A0A2J9UYB4"/>